<feature type="compositionally biased region" description="Basic and acidic residues" evidence="1">
    <location>
        <begin position="46"/>
        <end position="56"/>
    </location>
</feature>
<proteinExistence type="predicted"/>
<dbReference type="AlphaFoldDB" id="A0AA88Y9E2"/>
<organism evidence="2 3">
    <name type="scientific">Pinctada imbricata</name>
    <name type="common">Atlantic pearl-oyster</name>
    <name type="synonym">Pinctada martensii</name>
    <dbReference type="NCBI Taxonomy" id="66713"/>
    <lineage>
        <taxon>Eukaryota</taxon>
        <taxon>Metazoa</taxon>
        <taxon>Spiralia</taxon>
        <taxon>Lophotrochozoa</taxon>
        <taxon>Mollusca</taxon>
        <taxon>Bivalvia</taxon>
        <taxon>Autobranchia</taxon>
        <taxon>Pteriomorphia</taxon>
        <taxon>Pterioida</taxon>
        <taxon>Pterioidea</taxon>
        <taxon>Pteriidae</taxon>
        <taxon>Pinctada</taxon>
    </lineage>
</organism>
<gene>
    <name evidence="2" type="ORF">FSP39_001459</name>
</gene>
<name>A0AA88Y9E2_PINIB</name>
<evidence type="ECO:0000313" key="3">
    <source>
        <dbReference type="Proteomes" id="UP001186944"/>
    </source>
</evidence>
<reference evidence="2" key="1">
    <citation type="submission" date="2019-08" db="EMBL/GenBank/DDBJ databases">
        <title>The improved chromosome-level genome for the pearl oyster Pinctada fucata martensii using PacBio sequencing and Hi-C.</title>
        <authorList>
            <person name="Zheng Z."/>
        </authorList>
    </citation>
    <scope>NUCLEOTIDE SEQUENCE</scope>
    <source>
        <strain evidence="2">ZZ-2019</strain>
        <tissue evidence="2">Adductor muscle</tissue>
    </source>
</reference>
<comment type="caution">
    <text evidence="2">The sequence shown here is derived from an EMBL/GenBank/DDBJ whole genome shotgun (WGS) entry which is preliminary data.</text>
</comment>
<keyword evidence="3" id="KW-1185">Reference proteome</keyword>
<accession>A0AA88Y9E2</accession>
<feature type="region of interest" description="Disordered" evidence="1">
    <location>
        <begin position="36"/>
        <end position="56"/>
    </location>
</feature>
<evidence type="ECO:0000256" key="1">
    <source>
        <dbReference type="SAM" id="MobiDB-lite"/>
    </source>
</evidence>
<evidence type="ECO:0000313" key="2">
    <source>
        <dbReference type="EMBL" id="KAK3101167.1"/>
    </source>
</evidence>
<dbReference type="EMBL" id="VSWD01000005">
    <property type="protein sequence ID" value="KAK3101167.1"/>
    <property type="molecule type" value="Genomic_DNA"/>
</dbReference>
<protein>
    <submittedName>
        <fullName evidence="2">Uncharacterized protein</fullName>
    </submittedName>
</protein>
<dbReference type="Proteomes" id="UP001186944">
    <property type="component" value="Unassembled WGS sequence"/>
</dbReference>
<sequence length="56" mass="6771">MYCTFFRKRSCRFNLGYDCKTSEYSAITDLHNYLQSDRSPGKRKRSVDQQRRIPVF</sequence>